<evidence type="ECO:0000256" key="2">
    <source>
        <dbReference type="SAM" id="MobiDB-lite"/>
    </source>
</evidence>
<dbReference type="Proteomes" id="UP000053424">
    <property type="component" value="Unassembled WGS sequence"/>
</dbReference>
<feature type="region of interest" description="Disordered" evidence="2">
    <location>
        <begin position="501"/>
        <end position="521"/>
    </location>
</feature>
<comment type="similarity">
    <text evidence="1">Belongs to the asteroid family.</text>
</comment>
<dbReference type="OrthoDB" id="25987at2759"/>
<dbReference type="HOGENOM" id="CLU_314230_0_0_1"/>
<dbReference type="STRING" id="686832.A0A0C3C9K0"/>
<dbReference type="SUPFAM" id="SSF88723">
    <property type="entry name" value="PIN domain-like"/>
    <property type="match status" value="1"/>
</dbReference>
<gene>
    <name evidence="3" type="ORF">M413DRAFT_73791</name>
</gene>
<dbReference type="InterPro" id="IPR029060">
    <property type="entry name" value="PIN-like_dom_sf"/>
</dbReference>
<feature type="region of interest" description="Disordered" evidence="2">
    <location>
        <begin position="555"/>
        <end position="577"/>
    </location>
</feature>
<protein>
    <recommendedName>
        <fullName evidence="5">Asteroid domain-containing protein</fullName>
    </recommendedName>
</protein>
<evidence type="ECO:0000313" key="4">
    <source>
        <dbReference type="Proteomes" id="UP000053424"/>
    </source>
</evidence>
<dbReference type="AlphaFoldDB" id="A0A0C3C9K0"/>
<evidence type="ECO:0000313" key="3">
    <source>
        <dbReference type="EMBL" id="KIM40246.1"/>
    </source>
</evidence>
<reference evidence="4" key="2">
    <citation type="submission" date="2015-01" db="EMBL/GenBank/DDBJ databases">
        <title>Evolutionary Origins and Diversification of the Mycorrhizal Mutualists.</title>
        <authorList>
            <consortium name="DOE Joint Genome Institute"/>
            <consortium name="Mycorrhizal Genomics Consortium"/>
            <person name="Kohler A."/>
            <person name="Kuo A."/>
            <person name="Nagy L.G."/>
            <person name="Floudas D."/>
            <person name="Copeland A."/>
            <person name="Barry K.W."/>
            <person name="Cichocki N."/>
            <person name="Veneault-Fourrey C."/>
            <person name="LaButti K."/>
            <person name="Lindquist E.A."/>
            <person name="Lipzen A."/>
            <person name="Lundell T."/>
            <person name="Morin E."/>
            <person name="Murat C."/>
            <person name="Riley R."/>
            <person name="Ohm R."/>
            <person name="Sun H."/>
            <person name="Tunlid A."/>
            <person name="Henrissat B."/>
            <person name="Grigoriev I.V."/>
            <person name="Hibbett D.S."/>
            <person name="Martin F."/>
        </authorList>
    </citation>
    <scope>NUCLEOTIDE SEQUENCE [LARGE SCALE GENOMIC DNA]</scope>
    <source>
        <strain evidence="4">h7</strain>
    </source>
</reference>
<name>A0A0C3C9K0_HEBCY</name>
<dbReference type="EMBL" id="KN831783">
    <property type="protein sequence ID" value="KIM40246.1"/>
    <property type="molecule type" value="Genomic_DNA"/>
</dbReference>
<evidence type="ECO:0000256" key="1">
    <source>
        <dbReference type="ARBA" id="ARBA00007398"/>
    </source>
</evidence>
<dbReference type="PANTHER" id="PTHR15665:SF1">
    <property type="entry name" value="PROTEIN ASTEROID HOMOLOG 1"/>
    <property type="match status" value="1"/>
</dbReference>
<keyword evidence="4" id="KW-1185">Reference proteome</keyword>
<proteinExistence type="inferred from homology"/>
<sequence length="834" mass="92531">MGVHGLTTYLREKKRTLSVTTVLSSSSNNSQVPTVVDGWSFIYDLYNHSNLPWVYGGEYNEFVQLVKKVVESWIKVGLQVYFVFDGACPDLKFPTVISRLGQSHVHPAQLFFRTSTSSRSTGRFLSENRILPPLAYSACIHALETLRSRLGGVGLELHFADEEGDPYAVELAGRLGGYVVGNDSDFVILNSDGYRGYIPLDELVWVTAVAEDPIPVNNEDGEFQTVRKPKAKRKVPHNAQNLGGLLPPDDTEDLTLNFVSYSPQTLATHLKIPVSLLPLFGALVGNDFSKELESNSRKVQGLFFERSLSLSQRIDKAASTVCSVMSPNNQRRKLKHPVGSVMDLIDRTVNALLARLASTMGTGEVDAIVEKIVNSALQYAIPKYGGDITGREGLWPTSVCALHDAEACSFLPMISANVMRQTEKSDQADPHLLEAREKYLDASRGGLFSPKMMDTLSTGSSWARIFLENPDLETVARSIGRPIREWIYTILDDTVGLPVSEVEAPDSTRGNDEIEEESDDDELIDVVESDSDDELEVARRRDYLAPLKGELHRLHSDEISDNEGSQDDTATEPPASIISHRLLPQGPRTVTEYLRRGTRIASDVVIVKPLAELLSSISLPKYADENAPPLVLRSEEERFTLFLLSLKSDLPAIRSLPSECILAILAVRWVVQSLHTRLQESNSKEREKERWSKNEARCLLASFTWSSNETAPLNLESPPPIEDRNVQLMAQILMALDTIEQLAQCLLLTDRVPSNAYQLSGLTFHALLTGKISPPSSLPLGIWEAVEVDLLDSFQEERVKKSRKSHAEKPFVPSPAKKNIQKKGLFAMLGDMDA</sequence>
<evidence type="ECO:0008006" key="5">
    <source>
        <dbReference type="Google" id="ProtNLM"/>
    </source>
</evidence>
<dbReference type="Gene3D" id="3.40.50.1010">
    <property type="entry name" value="5'-nuclease"/>
    <property type="match status" value="1"/>
</dbReference>
<organism evidence="3 4">
    <name type="scientific">Hebeloma cylindrosporum</name>
    <dbReference type="NCBI Taxonomy" id="76867"/>
    <lineage>
        <taxon>Eukaryota</taxon>
        <taxon>Fungi</taxon>
        <taxon>Dikarya</taxon>
        <taxon>Basidiomycota</taxon>
        <taxon>Agaricomycotina</taxon>
        <taxon>Agaricomycetes</taxon>
        <taxon>Agaricomycetidae</taxon>
        <taxon>Agaricales</taxon>
        <taxon>Agaricineae</taxon>
        <taxon>Hymenogastraceae</taxon>
        <taxon>Hebeloma</taxon>
    </lineage>
</organism>
<accession>A0A0C3C9K0</accession>
<feature type="compositionally biased region" description="Acidic residues" evidence="2">
    <location>
        <begin position="559"/>
        <end position="570"/>
    </location>
</feature>
<dbReference type="PANTHER" id="PTHR15665">
    <property type="entry name" value="ASTEROID PROTEIN"/>
    <property type="match status" value="1"/>
</dbReference>
<reference evidence="3 4" key="1">
    <citation type="submission" date="2014-04" db="EMBL/GenBank/DDBJ databases">
        <authorList>
            <consortium name="DOE Joint Genome Institute"/>
            <person name="Kuo A."/>
            <person name="Gay G."/>
            <person name="Dore J."/>
            <person name="Kohler A."/>
            <person name="Nagy L.G."/>
            <person name="Floudas D."/>
            <person name="Copeland A."/>
            <person name="Barry K.W."/>
            <person name="Cichocki N."/>
            <person name="Veneault-Fourrey C."/>
            <person name="LaButti K."/>
            <person name="Lindquist E.A."/>
            <person name="Lipzen A."/>
            <person name="Lundell T."/>
            <person name="Morin E."/>
            <person name="Murat C."/>
            <person name="Sun H."/>
            <person name="Tunlid A."/>
            <person name="Henrissat B."/>
            <person name="Grigoriev I.V."/>
            <person name="Hibbett D.S."/>
            <person name="Martin F."/>
            <person name="Nordberg H.P."/>
            <person name="Cantor M.N."/>
            <person name="Hua S.X."/>
        </authorList>
    </citation>
    <scope>NUCLEOTIDE SEQUENCE [LARGE SCALE GENOMIC DNA]</scope>
    <source>
        <strain evidence="4">h7</strain>
    </source>
</reference>
<dbReference type="InterPro" id="IPR026832">
    <property type="entry name" value="Asteroid"/>
</dbReference>